<evidence type="ECO:0000256" key="1">
    <source>
        <dbReference type="SAM" id="MobiDB-lite"/>
    </source>
</evidence>
<organism evidence="2 3">
    <name type="scientific">Natrarchaeobius chitinivorans</name>
    <dbReference type="NCBI Taxonomy" id="1679083"/>
    <lineage>
        <taxon>Archaea</taxon>
        <taxon>Methanobacteriati</taxon>
        <taxon>Methanobacteriota</taxon>
        <taxon>Stenosarchaea group</taxon>
        <taxon>Halobacteria</taxon>
        <taxon>Halobacteriales</taxon>
        <taxon>Natrialbaceae</taxon>
        <taxon>Natrarchaeobius</taxon>
    </lineage>
</organism>
<name>A0A3N6PK13_NATCH</name>
<evidence type="ECO:0000313" key="2">
    <source>
        <dbReference type="EMBL" id="RQG98975.1"/>
    </source>
</evidence>
<comment type="caution">
    <text evidence="2">The sequence shown here is derived from an EMBL/GenBank/DDBJ whole genome shotgun (WGS) entry which is preliminary data.</text>
</comment>
<gene>
    <name evidence="2" type="ORF">EA472_15645</name>
</gene>
<sequence length="64" mass="7634">MTRSGTFSRRSRIPATENQCTSDRKKAVRSVCKSFQLSLKYGRAFDEIHRSQQLRRVEFYLEFE</sequence>
<protein>
    <submittedName>
        <fullName evidence="2">Uncharacterized protein</fullName>
    </submittedName>
</protein>
<dbReference type="Proteomes" id="UP000281431">
    <property type="component" value="Unassembled WGS sequence"/>
</dbReference>
<evidence type="ECO:0000313" key="3">
    <source>
        <dbReference type="Proteomes" id="UP000281431"/>
    </source>
</evidence>
<reference evidence="2 3" key="1">
    <citation type="submission" date="2018-10" db="EMBL/GenBank/DDBJ databases">
        <title>Natrarchaeobius chitinivorans gen. nov., sp. nov., and Natrarchaeobius haloalkaliphilus sp. nov., alkaliphilic, chitin-utilizing haloarchaea from hypersaline alkaline lakes.</title>
        <authorList>
            <person name="Sorokin D.Y."/>
            <person name="Elcheninov A.G."/>
            <person name="Kostrikina N.A."/>
            <person name="Bale N.J."/>
            <person name="Sinninghe Damste J.S."/>
            <person name="Khijniak T.V."/>
            <person name="Kublanov I.V."/>
            <person name="Toshchakov S.V."/>
        </authorList>
    </citation>
    <scope>NUCLEOTIDE SEQUENCE [LARGE SCALE GENOMIC DNA]</scope>
    <source>
        <strain evidence="2 3">AArcht7</strain>
    </source>
</reference>
<accession>A0A3N6PK13</accession>
<keyword evidence="3" id="KW-1185">Reference proteome</keyword>
<dbReference type="EMBL" id="REFZ01000011">
    <property type="protein sequence ID" value="RQG98975.1"/>
    <property type="molecule type" value="Genomic_DNA"/>
</dbReference>
<dbReference type="AlphaFoldDB" id="A0A3N6PK13"/>
<feature type="region of interest" description="Disordered" evidence="1">
    <location>
        <begin position="1"/>
        <end position="21"/>
    </location>
</feature>
<proteinExistence type="predicted"/>